<proteinExistence type="predicted"/>
<name>A0A564IHH5_9ENTR</name>
<evidence type="ECO:0000313" key="1">
    <source>
        <dbReference type="EMBL" id="VUS44029.1"/>
    </source>
</evidence>
<evidence type="ECO:0000313" key="2">
    <source>
        <dbReference type="Proteomes" id="UP000317374"/>
    </source>
</evidence>
<accession>A0A564IHH5</accession>
<dbReference type="EMBL" id="CABGGW010000010">
    <property type="protein sequence ID" value="VUS44029.1"/>
    <property type="molecule type" value="Genomic_DNA"/>
</dbReference>
<dbReference type="Proteomes" id="UP000317374">
    <property type="component" value="Unassembled WGS sequence"/>
</dbReference>
<dbReference type="RefSeq" id="WP_228288593.1">
    <property type="nucleotide sequence ID" value="NZ_CABGGW010000010.1"/>
</dbReference>
<reference evidence="1 2" key="1">
    <citation type="submission" date="2019-07" db="EMBL/GenBank/DDBJ databases">
        <authorList>
            <person name="Brisse S."/>
            <person name="Rodrigues C."/>
            <person name="Thorpe H."/>
        </authorList>
    </citation>
    <scope>NUCLEOTIDE SEQUENCE [LARGE SCALE GENOMIC DNA]</scope>
    <source>
        <strain evidence="1">SB6422</strain>
    </source>
</reference>
<protein>
    <submittedName>
        <fullName evidence="1">Uncharacterized protein</fullName>
    </submittedName>
</protein>
<sequence length="40" mass="4525">MNILLRCMISLFLLMLMAIPAVSDGIALGIESRFHFLLLF</sequence>
<organism evidence="1 2">
    <name type="scientific">Klebsiella huaxiensis</name>
    <dbReference type="NCBI Taxonomy" id="2153354"/>
    <lineage>
        <taxon>Bacteria</taxon>
        <taxon>Pseudomonadati</taxon>
        <taxon>Pseudomonadota</taxon>
        <taxon>Gammaproteobacteria</taxon>
        <taxon>Enterobacterales</taxon>
        <taxon>Enterobacteriaceae</taxon>
        <taxon>Klebsiella/Raoultella group</taxon>
        <taxon>Klebsiella</taxon>
    </lineage>
</organism>
<dbReference type="AlphaFoldDB" id="A0A564IHH5"/>
<gene>
    <name evidence="1" type="ORF">SB6422_05211</name>
</gene>